<dbReference type="Proteomes" id="UP000198393">
    <property type="component" value="Unassembled WGS sequence"/>
</dbReference>
<sequence length="209" mass="23323">MEFGGGVGSMNYSGDLVRGFSFSTSSIAGTGFYRMNFSEILTIRLALTVGKVRGSETPIDAFAVERGHSFNSTILEFSSVFEYHFLDFKTEDSRVNYSPYIFGGVGFFNFSDAPANEDVGSIQPVLPVGVGFKYLIQKKYTIGFEAGARKTFFDHLDGISDGDQTIKDYQYGNPKDDDWYFFSGITFSITLFNVPCPFPYRPNQSILSR</sequence>
<accession>A0A239F3B3</accession>
<dbReference type="InterPro" id="IPR045743">
    <property type="entry name" value="DUF6089"/>
</dbReference>
<evidence type="ECO:0000259" key="1">
    <source>
        <dbReference type="Pfam" id="PF19573"/>
    </source>
</evidence>
<dbReference type="Pfam" id="PF19573">
    <property type="entry name" value="DUF6089"/>
    <property type="match status" value="1"/>
</dbReference>
<dbReference type="SUPFAM" id="SSF56925">
    <property type="entry name" value="OMPA-like"/>
    <property type="match status" value="1"/>
</dbReference>
<proteinExistence type="predicted"/>
<protein>
    <recommendedName>
        <fullName evidence="1">DUF6089 domain-containing protein</fullName>
    </recommendedName>
</protein>
<organism evidence="2 3">
    <name type="scientific">Ekhidna lutea</name>
    <dbReference type="NCBI Taxonomy" id="447679"/>
    <lineage>
        <taxon>Bacteria</taxon>
        <taxon>Pseudomonadati</taxon>
        <taxon>Bacteroidota</taxon>
        <taxon>Cytophagia</taxon>
        <taxon>Cytophagales</taxon>
        <taxon>Reichenbachiellaceae</taxon>
        <taxon>Ekhidna</taxon>
    </lineage>
</organism>
<dbReference type="Gene3D" id="2.40.160.20">
    <property type="match status" value="1"/>
</dbReference>
<feature type="domain" description="DUF6089" evidence="1">
    <location>
        <begin position="2"/>
        <end position="196"/>
    </location>
</feature>
<evidence type="ECO:0000313" key="2">
    <source>
        <dbReference type="EMBL" id="SNS50594.1"/>
    </source>
</evidence>
<reference evidence="2 3" key="1">
    <citation type="submission" date="2017-06" db="EMBL/GenBank/DDBJ databases">
        <authorList>
            <person name="Kim H.J."/>
            <person name="Triplett B.A."/>
        </authorList>
    </citation>
    <scope>NUCLEOTIDE SEQUENCE [LARGE SCALE GENOMIC DNA]</scope>
    <source>
        <strain evidence="2 3">DSM 19307</strain>
    </source>
</reference>
<evidence type="ECO:0000313" key="3">
    <source>
        <dbReference type="Proteomes" id="UP000198393"/>
    </source>
</evidence>
<name>A0A239F3B3_EKHLU</name>
<gene>
    <name evidence="2" type="ORF">SAMN05421640_0434</name>
</gene>
<dbReference type="AlphaFoldDB" id="A0A239F3B3"/>
<dbReference type="InterPro" id="IPR011250">
    <property type="entry name" value="OMP/PagP_B-barrel"/>
</dbReference>
<dbReference type="EMBL" id="FZPD01000001">
    <property type="protein sequence ID" value="SNS50594.1"/>
    <property type="molecule type" value="Genomic_DNA"/>
</dbReference>
<keyword evidence="3" id="KW-1185">Reference proteome</keyword>